<dbReference type="Pfam" id="PF04049">
    <property type="entry name" value="ANAPC8"/>
    <property type="match status" value="1"/>
</dbReference>
<feature type="repeat" description="TPR" evidence="7">
    <location>
        <begin position="388"/>
        <end position="421"/>
    </location>
</feature>
<keyword evidence="1" id="KW-0132">Cell division</keyword>
<evidence type="ECO:0000256" key="8">
    <source>
        <dbReference type="SAM" id="MobiDB-lite"/>
    </source>
</evidence>
<evidence type="ECO:0000256" key="2">
    <source>
        <dbReference type="ARBA" id="ARBA00022737"/>
    </source>
</evidence>
<sequence>MSISLFVKQEYQRCYALLSRALRECDGSHKKEEEEDVGKNGLPDLSRQNHTDNRERAGRRAIRVEDVSLSATTFASTPLPSDLQFLCCYVLYLDGQKNKQTSSNPQHTYNPHLKILQSMLTEALRNPVNTISENSRTNVVEGHKRQRESDHDPSTAEEANPTSVSSNVSNVLVHKDPYLCWLLGVVLRDLGLKQEAASYLIAAVRRNPLLWCAWEDLATLVTRETQLREMEELLLQEQGEEEQEGPPRESVHQKFTFMIKLFLSQLRMSLGVVPEVTPEAAAELLRLYQVQDNDSPNPKANHSHDTMWEVLLTLFPRSNYILSQLAGYHYHHRKDLPLAEQLYAALHRRDPHYLECTPDYSNVLFMLSKQVELGDLAQRVYQVDPFRAESNFVVGNYYVFLGQHERSVLHFRRATVIQPTFVAAWTLLGHAYVETKNSAAAVEAYKTVVDIDPRDYRGWYNLGQIYELLQAYPHALYYYWHTTSLRPSDPRMWAAVANCLEQDGRHAESVACLERAELFDSPSSEVYAAITRRIATYYIDRRHFSRACVYLHKLIKSRSAGEDDLYFALPFLVQHYLLQGHRLAELPARSPSYDPMREVEDGQNNNNNDNSLGKGDPRLTQALEHIHTAQRYLETLSELNTSPGSTVEDTEGKADGSTKEETCGSPYLKQKDTNNRMALFIAQMRNEIAVNERSIRQKMA</sequence>
<dbReference type="EMBL" id="LR877157">
    <property type="protein sequence ID" value="CAD2219224.1"/>
    <property type="molecule type" value="Genomic_DNA"/>
</dbReference>
<dbReference type="GO" id="GO:0005680">
    <property type="term" value="C:anaphase-promoting complex"/>
    <property type="evidence" value="ECO:0007669"/>
    <property type="project" value="InterPro"/>
</dbReference>
<keyword evidence="11" id="KW-1185">Reference proteome</keyword>
<keyword evidence="2" id="KW-0677">Repeat</keyword>
<gene>
    <name evidence="10" type="ORF">ADEAN_000672600</name>
</gene>
<evidence type="ECO:0000313" key="10">
    <source>
        <dbReference type="EMBL" id="CAD2219224.1"/>
    </source>
</evidence>
<keyword evidence="4" id="KW-0833">Ubl conjugation pathway</keyword>
<dbReference type="GO" id="GO:0031145">
    <property type="term" value="P:anaphase-promoting complex-dependent catabolic process"/>
    <property type="evidence" value="ECO:0007669"/>
    <property type="project" value="TreeGrafter"/>
</dbReference>
<feature type="region of interest" description="Disordered" evidence="8">
    <location>
        <begin position="638"/>
        <end position="669"/>
    </location>
</feature>
<feature type="region of interest" description="Disordered" evidence="8">
    <location>
        <begin position="28"/>
        <end position="57"/>
    </location>
</feature>
<dbReference type="PANTHER" id="PTHR12558:SF10">
    <property type="entry name" value="CELL DIVISION CYCLE PROTEIN 23 HOMOLOG"/>
    <property type="match status" value="1"/>
</dbReference>
<dbReference type="Gene3D" id="1.25.40.10">
    <property type="entry name" value="Tetratricopeptide repeat domain"/>
    <property type="match status" value="1"/>
</dbReference>
<accession>A0A7G2CK09</accession>
<proteinExistence type="predicted"/>
<reference evidence="10 11" key="1">
    <citation type="submission" date="2020-08" db="EMBL/GenBank/DDBJ databases">
        <authorList>
            <person name="Newling K."/>
            <person name="Davey J."/>
            <person name="Forrester S."/>
        </authorList>
    </citation>
    <scope>NUCLEOTIDE SEQUENCE [LARGE SCALE GENOMIC DNA]</scope>
    <source>
        <strain evidence="11">Crithidia deanei Carvalho (ATCC PRA-265)</strain>
    </source>
</reference>
<evidence type="ECO:0000256" key="7">
    <source>
        <dbReference type="PROSITE-ProRule" id="PRU00339"/>
    </source>
</evidence>
<feature type="region of interest" description="Disordered" evidence="8">
    <location>
        <begin position="128"/>
        <end position="166"/>
    </location>
</feature>
<feature type="region of interest" description="Disordered" evidence="8">
    <location>
        <begin position="589"/>
        <end position="617"/>
    </location>
</feature>
<keyword evidence="6" id="KW-0131">Cell cycle</keyword>
<name>A0A7G2CK09_9TRYP</name>
<feature type="domain" description="Cdc23" evidence="9">
    <location>
        <begin position="3"/>
        <end position="237"/>
    </location>
</feature>
<feature type="compositionally biased region" description="Polar residues" evidence="8">
    <location>
        <begin position="638"/>
        <end position="647"/>
    </location>
</feature>
<evidence type="ECO:0000259" key="9">
    <source>
        <dbReference type="Pfam" id="PF04049"/>
    </source>
</evidence>
<evidence type="ECO:0000313" key="11">
    <source>
        <dbReference type="Proteomes" id="UP000515908"/>
    </source>
</evidence>
<evidence type="ECO:0000256" key="6">
    <source>
        <dbReference type="ARBA" id="ARBA00023306"/>
    </source>
</evidence>
<dbReference type="PROSITE" id="PS50005">
    <property type="entry name" value="TPR"/>
    <property type="match status" value="3"/>
</dbReference>
<feature type="repeat" description="TPR" evidence="7">
    <location>
        <begin position="422"/>
        <end position="455"/>
    </location>
</feature>
<dbReference type="Pfam" id="PF13414">
    <property type="entry name" value="TPR_11"/>
    <property type="match status" value="1"/>
</dbReference>
<keyword evidence="3" id="KW-0498">Mitosis</keyword>
<feature type="compositionally biased region" description="Basic and acidic residues" evidence="8">
    <location>
        <begin position="141"/>
        <end position="154"/>
    </location>
</feature>
<dbReference type="SMART" id="SM00028">
    <property type="entry name" value="TPR"/>
    <property type="match status" value="5"/>
</dbReference>
<dbReference type="SUPFAM" id="SSF48452">
    <property type="entry name" value="TPR-like"/>
    <property type="match status" value="1"/>
</dbReference>
<feature type="compositionally biased region" description="Basic and acidic residues" evidence="8">
    <location>
        <begin position="650"/>
        <end position="662"/>
    </location>
</feature>
<dbReference type="InterPro" id="IPR019734">
    <property type="entry name" value="TPR_rpt"/>
</dbReference>
<dbReference type="OrthoDB" id="10262026at2759"/>
<evidence type="ECO:0000256" key="5">
    <source>
        <dbReference type="ARBA" id="ARBA00022803"/>
    </source>
</evidence>
<dbReference type="VEuPathDB" id="TriTrypDB:ADEAN_000672600"/>
<evidence type="ECO:0000256" key="4">
    <source>
        <dbReference type="ARBA" id="ARBA00022786"/>
    </source>
</evidence>
<dbReference type="AlphaFoldDB" id="A0A7G2CK09"/>
<feature type="compositionally biased region" description="Polar residues" evidence="8">
    <location>
        <begin position="128"/>
        <end position="138"/>
    </location>
</feature>
<evidence type="ECO:0000256" key="1">
    <source>
        <dbReference type="ARBA" id="ARBA00022618"/>
    </source>
</evidence>
<feature type="repeat" description="TPR" evidence="7">
    <location>
        <begin position="456"/>
        <end position="489"/>
    </location>
</feature>
<dbReference type="PANTHER" id="PTHR12558">
    <property type="entry name" value="CELL DIVISION CYCLE 16,23,27"/>
    <property type="match status" value="1"/>
</dbReference>
<feature type="compositionally biased region" description="Basic and acidic residues" evidence="8">
    <location>
        <begin position="47"/>
        <end position="57"/>
    </location>
</feature>
<keyword evidence="5 7" id="KW-0802">TPR repeat</keyword>
<dbReference type="Proteomes" id="UP000515908">
    <property type="component" value="Chromosome 13"/>
</dbReference>
<dbReference type="InterPro" id="IPR007192">
    <property type="entry name" value="APC8"/>
</dbReference>
<dbReference type="SUPFAM" id="SSF81901">
    <property type="entry name" value="HCP-like"/>
    <property type="match status" value="1"/>
</dbReference>
<dbReference type="InterPro" id="IPR011990">
    <property type="entry name" value="TPR-like_helical_dom_sf"/>
</dbReference>
<evidence type="ECO:0000256" key="3">
    <source>
        <dbReference type="ARBA" id="ARBA00022776"/>
    </source>
</evidence>
<organism evidence="10 11">
    <name type="scientific">Angomonas deanei</name>
    <dbReference type="NCBI Taxonomy" id="59799"/>
    <lineage>
        <taxon>Eukaryota</taxon>
        <taxon>Discoba</taxon>
        <taxon>Euglenozoa</taxon>
        <taxon>Kinetoplastea</taxon>
        <taxon>Metakinetoplastina</taxon>
        <taxon>Trypanosomatida</taxon>
        <taxon>Trypanosomatidae</taxon>
        <taxon>Strigomonadinae</taxon>
        <taxon>Angomonas</taxon>
    </lineage>
</organism>
<dbReference type="GO" id="GO:0016567">
    <property type="term" value="P:protein ubiquitination"/>
    <property type="evidence" value="ECO:0007669"/>
    <property type="project" value="TreeGrafter"/>
</dbReference>
<dbReference type="GO" id="GO:0051301">
    <property type="term" value="P:cell division"/>
    <property type="evidence" value="ECO:0007669"/>
    <property type="project" value="UniProtKB-KW"/>
</dbReference>
<dbReference type="GO" id="GO:0045842">
    <property type="term" value="P:positive regulation of mitotic metaphase/anaphase transition"/>
    <property type="evidence" value="ECO:0007669"/>
    <property type="project" value="TreeGrafter"/>
</dbReference>
<protein>
    <submittedName>
        <fullName evidence="10">Tetratricopeptide repeat/TPR repeat, putative</fullName>
    </submittedName>
</protein>